<proteinExistence type="predicted"/>
<dbReference type="Proteomes" id="UP000654993">
    <property type="component" value="Unassembled WGS sequence"/>
</dbReference>
<protein>
    <submittedName>
        <fullName evidence="1">Uncharacterized protein</fullName>
    </submittedName>
</protein>
<organism evidence="1 2">
    <name type="scientific">Insulibacter thermoxylanivorax</name>
    <dbReference type="NCBI Taxonomy" id="2749268"/>
    <lineage>
        <taxon>Bacteria</taxon>
        <taxon>Bacillati</taxon>
        <taxon>Bacillota</taxon>
        <taxon>Bacilli</taxon>
        <taxon>Bacillales</taxon>
        <taxon>Paenibacillaceae</taxon>
        <taxon>Insulibacter</taxon>
    </lineage>
</organism>
<evidence type="ECO:0000313" key="2">
    <source>
        <dbReference type="Proteomes" id="UP000654993"/>
    </source>
</evidence>
<comment type="caution">
    <text evidence="1">The sequence shown here is derived from an EMBL/GenBank/DDBJ whole genome shotgun (WGS) entry which is preliminary data.</text>
</comment>
<dbReference type="EMBL" id="BMAQ01000008">
    <property type="protein sequence ID" value="GFR37889.1"/>
    <property type="molecule type" value="Genomic_DNA"/>
</dbReference>
<sequence length="57" mass="6230">MSLFALCDVRNSIDCGIHPLSPILSVVFSSSARKLLVSCPHGELLLLVWDDDVSVFN</sequence>
<accession>A0A916QE22</accession>
<gene>
    <name evidence="1" type="ORF">PRECH8_11850</name>
</gene>
<dbReference type="AlphaFoldDB" id="A0A916QE22"/>
<evidence type="ECO:0000313" key="1">
    <source>
        <dbReference type="EMBL" id="GFR37889.1"/>
    </source>
</evidence>
<reference evidence="1" key="2">
    <citation type="journal article" date="2021" name="Data Brief">
        <title>Draft genome sequence data of the facultative, thermophilic, xylanolytic bacterium Paenibacillus sp. strain DA-C8.</title>
        <authorList>
            <person name="Chhe C."/>
            <person name="Uke A."/>
            <person name="Baramee S."/>
            <person name="Ungkulpasvich U."/>
            <person name="Tachaapaikoon C."/>
            <person name="Pason P."/>
            <person name="Waeonukul R."/>
            <person name="Ratanakhanokchai K."/>
            <person name="Kosugi A."/>
        </authorList>
    </citation>
    <scope>NUCLEOTIDE SEQUENCE</scope>
    <source>
        <strain evidence="1">DA-C8</strain>
    </source>
</reference>
<keyword evidence="2" id="KW-1185">Reference proteome</keyword>
<reference evidence="1" key="1">
    <citation type="submission" date="2020-08" db="EMBL/GenBank/DDBJ databases">
        <authorList>
            <person name="Uke A."/>
            <person name="Chhe C."/>
            <person name="Baramee S."/>
            <person name="Kosugi A."/>
        </authorList>
    </citation>
    <scope>NUCLEOTIDE SEQUENCE</scope>
    <source>
        <strain evidence="1">DA-C8</strain>
    </source>
</reference>
<name>A0A916QE22_9BACL</name>